<evidence type="ECO:0000256" key="2">
    <source>
        <dbReference type="ARBA" id="ARBA00022692"/>
    </source>
</evidence>
<dbReference type="Pfam" id="PF12698">
    <property type="entry name" value="ABC2_membrane_3"/>
    <property type="match status" value="1"/>
</dbReference>
<dbReference type="GO" id="GO:0140359">
    <property type="term" value="F:ABC-type transporter activity"/>
    <property type="evidence" value="ECO:0007669"/>
    <property type="project" value="InterPro"/>
</dbReference>
<name>U2QLW2_9ACTN</name>
<dbReference type="InterPro" id="IPR047817">
    <property type="entry name" value="ABC2_TM_bact-type"/>
</dbReference>
<evidence type="ECO:0000256" key="4">
    <source>
        <dbReference type="ARBA" id="ARBA00023136"/>
    </source>
</evidence>
<feature type="transmembrane region" description="Helical" evidence="5">
    <location>
        <begin position="178"/>
        <end position="197"/>
    </location>
</feature>
<feature type="transmembrane region" description="Helical" evidence="5">
    <location>
        <begin position="203"/>
        <end position="221"/>
    </location>
</feature>
<dbReference type="InterPro" id="IPR013525">
    <property type="entry name" value="ABC2_TM"/>
</dbReference>
<reference evidence="7" key="1">
    <citation type="submission" date="2013-08" db="EMBL/GenBank/DDBJ databases">
        <authorList>
            <person name="Durkin A.S."/>
            <person name="Haft D.R."/>
            <person name="McCorrison J."/>
            <person name="Torralba M."/>
            <person name="Gillis M."/>
            <person name="Haft D.H."/>
            <person name="Methe B."/>
            <person name="Sutton G."/>
            <person name="Nelson K.E."/>
        </authorList>
    </citation>
    <scope>NUCLEOTIDE SEQUENCE [LARGE SCALE GENOMIC DNA]</scope>
    <source>
        <strain evidence="7">F0233</strain>
    </source>
</reference>
<organism evidence="7 8">
    <name type="scientific">Propionibacterium acidifaciens F0233</name>
    <dbReference type="NCBI Taxonomy" id="553198"/>
    <lineage>
        <taxon>Bacteria</taxon>
        <taxon>Bacillati</taxon>
        <taxon>Actinomycetota</taxon>
        <taxon>Actinomycetes</taxon>
        <taxon>Propionibacteriales</taxon>
        <taxon>Propionibacteriaceae</taxon>
        <taxon>Propionibacterium</taxon>
    </lineage>
</organism>
<dbReference type="EMBL" id="ACVN02000153">
    <property type="protein sequence ID" value="ERK57466.1"/>
    <property type="molecule type" value="Genomic_DNA"/>
</dbReference>
<dbReference type="Gene3D" id="3.40.1710.10">
    <property type="entry name" value="abc type-2 transporter like domain"/>
    <property type="match status" value="1"/>
</dbReference>
<sequence length="297" mass="31978">MYLHVVTNDEAEARNLLSAGRVFGVIELPSSFEEQVAQGESVEVRLTTYNAMADVDKNVRLSVMRALNAYSRDTYHAPFTVRVVSKDGSVVSRTGFLASGSIIYGIVFAGVLFGGVATARQWEMRTIKGLRVAPVSGILIGTGFLLANAIRSIVIGMIMVVVAVTCTDFSLPEEKWMMAAVLMLTSFFATAIGMLVGTLTRRFYATLPVAGITAILLWFLSGGFQDLVAVRGTFLFALSRVLPTSYAFDVLRGSNLEESVLLACVGVLAVMTVGVVAMSLAVLHRSLSRMGRRGVES</sequence>
<evidence type="ECO:0000256" key="3">
    <source>
        <dbReference type="ARBA" id="ARBA00022989"/>
    </source>
</evidence>
<gene>
    <name evidence="7" type="ORF">HMPREF0682_1917</name>
</gene>
<accession>U2QLW2</accession>
<evidence type="ECO:0000256" key="5">
    <source>
        <dbReference type="SAM" id="Phobius"/>
    </source>
</evidence>
<comment type="subcellular location">
    <subcellularLocation>
        <location evidence="1">Membrane</location>
        <topology evidence="1">Multi-pass membrane protein</topology>
    </subcellularLocation>
</comment>
<protein>
    <submittedName>
        <fullName evidence="7">ABC-2 family transporter protein</fullName>
    </submittedName>
</protein>
<dbReference type="Proteomes" id="UP000017052">
    <property type="component" value="Unassembled WGS sequence"/>
</dbReference>
<dbReference type="PANTHER" id="PTHR43077:SF10">
    <property type="entry name" value="TRANSPORT PERMEASE PROTEIN"/>
    <property type="match status" value="1"/>
</dbReference>
<evidence type="ECO:0000313" key="7">
    <source>
        <dbReference type="EMBL" id="ERK57466.1"/>
    </source>
</evidence>
<dbReference type="AlphaFoldDB" id="U2QLW2"/>
<keyword evidence="4 5" id="KW-0472">Membrane</keyword>
<keyword evidence="3 5" id="KW-1133">Transmembrane helix</keyword>
<dbReference type="PROSITE" id="PS51012">
    <property type="entry name" value="ABC_TM2"/>
    <property type="match status" value="1"/>
</dbReference>
<dbReference type="InterPro" id="IPR051328">
    <property type="entry name" value="T7SS_ABC-Transporter"/>
</dbReference>
<feature type="transmembrane region" description="Helical" evidence="5">
    <location>
        <begin position="96"/>
        <end position="117"/>
    </location>
</feature>
<dbReference type="PANTHER" id="PTHR43077">
    <property type="entry name" value="TRANSPORT PERMEASE YVFS-RELATED"/>
    <property type="match status" value="1"/>
</dbReference>
<evidence type="ECO:0000256" key="1">
    <source>
        <dbReference type="ARBA" id="ARBA00004141"/>
    </source>
</evidence>
<keyword evidence="8" id="KW-1185">Reference proteome</keyword>
<dbReference type="GO" id="GO:0016020">
    <property type="term" value="C:membrane"/>
    <property type="evidence" value="ECO:0007669"/>
    <property type="project" value="UniProtKB-SubCell"/>
</dbReference>
<evidence type="ECO:0000313" key="8">
    <source>
        <dbReference type="Proteomes" id="UP000017052"/>
    </source>
</evidence>
<feature type="domain" description="ABC transmembrane type-2" evidence="6">
    <location>
        <begin position="57"/>
        <end position="286"/>
    </location>
</feature>
<keyword evidence="2 5" id="KW-0812">Transmembrane</keyword>
<comment type="caution">
    <text evidence="7">The sequence shown here is derived from an EMBL/GenBank/DDBJ whole genome shotgun (WGS) entry which is preliminary data.</text>
</comment>
<feature type="transmembrane region" description="Helical" evidence="5">
    <location>
        <begin position="260"/>
        <end position="283"/>
    </location>
</feature>
<evidence type="ECO:0000259" key="6">
    <source>
        <dbReference type="PROSITE" id="PS51012"/>
    </source>
</evidence>
<proteinExistence type="predicted"/>